<gene>
    <name evidence="2" type="ORF">IRY30_06205</name>
</gene>
<accession>A0ABR9ZL47</accession>
<proteinExistence type="predicted"/>
<dbReference type="SUPFAM" id="SSF53474">
    <property type="entry name" value="alpha/beta-Hydrolases"/>
    <property type="match status" value="1"/>
</dbReference>
<dbReference type="InterPro" id="IPR000073">
    <property type="entry name" value="AB_hydrolase_1"/>
</dbReference>
<evidence type="ECO:0000259" key="1">
    <source>
        <dbReference type="Pfam" id="PF00561"/>
    </source>
</evidence>
<sequence>MAARPSPVRSVNLTLPHGPHGAISATVDMPAEPSQLTAVVAHCFTCDRKALGASRISKTLARHGIASLRLDFTDLTLSHNVDEVIAAAEWLRDEHGAAPGLLVGHSLGGVAAIRAATQLDSVRAVATVGTPFDPMRTVSALSPQMKKFIESQAGSIDANLAGRPVHIERSMVEDLEKADVPKDLAALAEAKVNLLINHSPTDMTVPYTHALNYLQEYSQAASLFSLPEVDHLLTRRGSGQRVGSLISQWALPYMPVG</sequence>
<comment type="caution">
    <text evidence="2">The sequence shown here is derived from an EMBL/GenBank/DDBJ whole genome shotgun (WGS) entry which is preliminary data.</text>
</comment>
<dbReference type="Pfam" id="PF00561">
    <property type="entry name" value="Abhydrolase_1"/>
    <property type="match status" value="1"/>
</dbReference>
<dbReference type="GO" id="GO:0016787">
    <property type="term" value="F:hydrolase activity"/>
    <property type="evidence" value="ECO:0007669"/>
    <property type="project" value="UniProtKB-KW"/>
</dbReference>
<dbReference type="InterPro" id="IPR029058">
    <property type="entry name" value="AB_hydrolase_fold"/>
</dbReference>
<organism evidence="2 3">
    <name type="scientific">Corynebacterium suicordis DSM 45110</name>
    <dbReference type="NCBI Taxonomy" id="1121369"/>
    <lineage>
        <taxon>Bacteria</taxon>
        <taxon>Bacillati</taxon>
        <taxon>Actinomycetota</taxon>
        <taxon>Actinomycetes</taxon>
        <taxon>Mycobacteriales</taxon>
        <taxon>Corynebacteriaceae</taxon>
        <taxon>Corynebacterium</taxon>
    </lineage>
</organism>
<evidence type="ECO:0000313" key="3">
    <source>
        <dbReference type="Proteomes" id="UP000635902"/>
    </source>
</evidence>
<dbReference type="RefSeq" id="WP_194556447.1">
    <property type="nucleotide sequence ID" value="NZ_JADKMY010000001.1"/>
</dbReference>
<keyword evidence="2" id="KW-0378">Hydrolase</keyword>
<protein>
    <submittedName>
        <fullName evidence="2">Alpha/beta hydrolase</fullName>
    </submittedName>
</protein>
<reference evidence="2 3" key="1">
    <citation type="submission" date="2020-10" db="EMBL/GenBank/DDBJ databases">
        <title>Novel species in genus Corynebacterium.</title>
        <authorList>
            <person name="Zhang G."/>
        </authorList>
    </citation>
    <scope>NUCLEOTIDE SEQUENCE [LARGE SCALE GENOMIC DNA]</scope>
    <source>
        <strain evidence="2 3">DSM 45110</strain>
    </source>
</reference>
<dbReference type="Gene3D" id="3.40.50.1820">
    <property type="entry name" value="alpha/beta hydrolase"/>
    <property type="match status" value="1"/>
</dbReference>
<dbReference type="Proteomes" id="UP000635902">
    <property type="component" value="Unassembled WGS sequence"/>
</dbReference>
<feature type="domain" description="AB hydrolase-1" evidence="1">
    <location>
        <begin position="40"/>
        <end position="222"/>
    </location>
</feature>
<dbReference type="EMBL" id="JADKMY010000001">
    <property type="protein sequence ID" value="MBF4553673.1"/>
    <property type="molecule type" value="Genomic_DNA"/>
</dbReference>
<evidence type="ECO:0000313" key="2">
    <source>
        <dbReference type="EMBL" id="MBF4553673.1"/>
    </source>
</evidence>
<keyword evidence="3" id="KW-1185">Reference proteome</keyword>
<name>A0ABR9ZL47_9CORY</name>